<dbReference type="EMBL" id="WOCE01000024">
    <property type="protein sequence ID" value="KAE9586547.1"/>
    <property type="molecule type" value="Genomic_DNA"/>
</dbReference>
<comment type="caution">
    <text evidence="1">The sequence shown here is derived from an EMBL/GenBank/DDBJ whole genome shotgun (WGS) entry which is preliminary data.</text>
</comment>
<protein>
    <submittedName>
        <fullName evidence="1">Uncharacterized protein</fullName>
    </submittedName>
</protein>
<sequence>MASLMLMASELLRHRKCGAAAILASYPPSSTITSSSFYGVRKPLKDDVIMQNKNNQRTEETVVENPFESRICVDFVWP</sequence>
<name>A0A6A4NIU8_LUPAL</name>
<dbReference type="AlphaFoldDB" id="A0A6A4NIU8"/>
<accession>A0A6A4NIU8</accession>
<reference evidence="2" key="1">
    <citation type="journal article" date="2020" name="Nat. Commun.">
        <title>Genome sequence of the cluster root forming white lupin.</title>
        <authorList>
            <person name="Hufnagel B."/>
            <person name="Marques A."/>
            <person name="Soriano A."/>
            <person name="Marques L."/>
            <person name="Divol F."/>
            <person name="Doumas P."/>
            <person name="Sallet E."/>
            <person name="Mancinotti D."/>
            <person name="Carrere S."/>
            <person name="Marande W."/>
            <person name="Arribat S."/>
            <person name="Keller J."/>
            <person name="Huneau C."/>
            <person name="Blein T."/>
            <person name="Aime D."/>
            <person name="Laguerre M."/>
            <person name="Taylor J."/>
            <person name="Schubert V."/>
            <person name="Nelson M."/>
            <person name="Geu-Flores F."/>
            <person name="Crespi M."/>
            <person name="Gallardo-Guerrero K."/>
            <person name="Delaux P.-M."/>
            <person name="Salse J."/>
            <person name="Berges H."/>
            <person name="Guyot R."/>
            <person name="Gouzy J."/>
            <person name="Peret B."/>
        </authorList>
    </citation>
    <scope>NUCLEOTIDE SEQUENCE [LARGE SCALE GENOMIC DNA]</scope>
    <source>
        <strain evidence="2">cv. Amiga</strain>
    </source>
</reference>
<gene>
    <name evidence="1" type="ORF">Lalb_Chr24g0403131</name>
</gene>
<evidence type="ECO:0000313" key="2">
    <source>
        <dbReference type="Proteomes" id="UP000447434"/>
    </source>
</evidence>
<dbReference type="Proteomes" id="UP000447434">
    <property type="component" value="Chromosome 24"/>
</dbReference>
<proteinExistence type="predicted"/>
<evidence type="ECO:0000313" key="1">
    <source>
        <dbReference type="EMBL" id="KAE9586547.1"/>
    </source>
</evidence>
<dbReference type="OrthoDB" id="1413948at2759"/>
<keyword evidence="2" id="KW-1185">Reference proteome</keyword>
<organism evidence="1 2">
    <name type="scientific">Lupinus albus</name>
    <name type="common">White lupine</name>
    <name type="synonym">Lupinus termis</name>
    <dbReference type="NCBI Taxonomy" id="3870"/>
    <lineage>
        <taxon>Eukaryota</taxon>
        <taxon>Viridiplantae</taxon>
        <taxon>Streptophyta</taxon>
        <taxon>Embryophyta</taxon>
        <taxon>Tracheophyta</taxon>
        <taxon>Spermatophyta</taxon>
        <taxon>Magnoliopsida</taxon>
        <taxon>eudicotyledons</taxon>
        <taxon>Gunneridae</taxon>
        <taxon>Pentapetalae</taxon>
        <taxon>rosids</taxon>
        <taxon>fabids</taxon>
        <taxon>Fabales</taxon>
        <taxon>Fabaceae</taxon>
        <taxon>Papilionoideae</taxon>
        <taxon>50 kb inversion clade</taxon>
        <taxon>genistoids sensu lato</taxon>
        <taxon>core genistoids</taxon>
        <taxon>Genisteae</taxon>
        <taxon>Lupinus</taxon>
    </lineage>
</organism>